<organism evidence="2 3">
    <name type="scientific">Bacillus thuringiensis</name>
    <dbReference type="NCBI Taxonomy" id="1428"/>
    <lineage>
        <taxon>Bacteria</taxon>
        <taxon>Bacillati</taxon>
        <taxon>Bacillota</taxon>
        <taxon>Bacilli</taxon>
        <taxon>Bacillales</taxon>
        <taxon>Bacillaceae</taxon>
        <taxon>Bacillus</taxon>
        <taxon>Bacillus cereus group</taxon>
    </lineage>
</organism>
<keyword evidence="2" id="KW-0614">Plasmid</keyword>
<reference evidence="2 3" key="1">
    <citation type="submission" date="2016-04" db="EMBL/GenBank/DDBJ databases">
        <title>High quality genome of the nematocidal Bacillus thuringiensis MYBT18246.</title>
        <authorList>
            <person name="Hollensteiner J."/>
            <person name="Poehlein A."/>
            <person name="Sproeer C."/>
            <person name="Bunk B."/>
            <person name="Rosenstiel P."/>
            <person name="Schulenburg H."/>
            <person name="Liesegang H."/>
        </authorList>
    </citation>
    <scope>NUCLEOTIDE SEQUENCE [LARGE SCALE GENOMIC DNA]</scope>
    <source>
        <strain evidence="2 3">MYBT18246</strain>
        <plasmid evidence="2 3">p120416</plasmid>
    </source>
</reference>
<keyword evidence="1" id="KW-1133">Transmembrane helix</keyword>
<protein>
    <submittedName>
        <fullName evidence="2">Uncharacterized protein</fullName>
    </submittedName>
</protein>
<keyword evidence="1" id="KW-0472">Membrane</keyword>
<evidence type="ECO:0000313" key="2">
    <source>
        <dbReference type="EMBL" id="ANS52135.1"/>
    </source>
</evidence>
<gene>
    <name evidence="2" type="ORF">BT246_68440</name>
</gene>
<dbReference type="Proteomes" id="UP000092743">
    <property type="component" value="Plasmid p120416"/>
</dbReference>
<sequence length="43" mass="4914">MSMSIQYDIFQYALLTGAQIVICAALWLYKSKIINAVQNHPQK</sequence>
<proteinExistence type="predicted"/>
<dbReference type="RefSeq" id="WP_254914070.1">
    <property type="nucleotide sequence ID" value="NZ_CP015354.1"/>
</dbReference>
<dbReference type="AlphaFoldDB" id="A0A9W3SJR1"/>
<evidence type="ECO:0000256" key="1">
    <source>
        <dbReference type="SAM" id="Phobius"/>
    </source>
</evidence>
<name>A0A9W3SJR1_BACTU</name>
<dbReference type="EMBL" id="CP015354">
    <property type="protein sequence ID" value="ANS52135.1"/>
    <property type="molecule type" value="Genomic_DNA"/>
</dbReference>
<keyword evidence="1" id="KW-0812">Transmembrane</keyword>
<evidence type="ECO:0000313" key="3">
    <source>
        <dbReference type="Proteomes" id="UP000092743"/>
    </source>
</evidence>
<geneLocation type="plasmid" evidence="2 3">
    <name>p120416</name>
</geneLocation>
<accession>A0A9W3SJR1</accession>
<feature type="transmembrane region" description="Helical" evidence="1">
    <location>
        <begin position="12"/>
        <end position="29"/>
    </location>
</feature>